<organism evidence="4 5">
    <name type="scientific">Lactococcus lactis</name>
    <dbReference type="NCBI Taxonomy" id="1358"/>
    <lineage>
        <taxon>Bacteria</taxon>
        <taxon>Bacillati</taxon>
        <taxon>Bacillota</taxon>
        <taxon>Bacilli</taxon>
        <taxon>Lactobacillales</taxon>
        <taxon>Streptococcaceae</taxon>
        <taxon>Lactococcus</taxon>
    </lineage>
</organism>
<dbReference type="AlphaFoldDB" id="A0A2X0R0E9"/>
<dbReference type="GO" id="GO:0003887">
    <property type="term" value="F:DNA-directed DNA polymerase activity"/>
    <property type="evidence" value="ECO:0007669"/>
    <property type="project" value="InterPro"/>
</dbReference>
<reference evidence="4" key="3">
    <citation type="submission" date="2018-05" db="EMBL/GenBank/DDBJ databases">
        <authorList>
            <person name="Lanie J.A."/>
            <person name="Ng W.-L."/>
            <person name="Kazmierczak K.M."/>
            <person name="Andrzejewski T.M."/>
            <person name="Davidsen T.M."/>
            <person name="Wayne K.J."/>
            <person name="Tettelin H."/>
            <person name="Glass J.I."/>
            <person name="Rusch D."/>
            <person name="Podicherti R."/>
            <person name="Tsui H.-C.T."/>
            <person name="Winkler M.E."/>
        </authorList>
    </citation>
    <scope>NUCLEOTIDE SEQUENCE</scope>
    <source>
        <strain evidence="4">Lactococcus lactis</strain>
    </source>
</reference>
<evidence type="ECO:0000256" key="1">
    <source>
        <dbReference type="ARBA" id="ARBA00038283"/>
    </source>
</evidence>
<dbReference type="Pfam" id="PF21205">
    <property type="entry name" value="Rep3_C"/>
    <property type="match status" value="1"/>
</dbReference>
<dbReference type="Gene3D" id="1.10.10.10">
    <property type="entry name" value="Winged helix-like DNA-binding domain superfamily/Winged helix DNA-binding domain"/>
    <property type="match status" value="2"/>
</dbReference>
<dbReference type="InterPro" id="IPR036390">
    <property type="entry name" value="WH_DNA-bd_sf"/>
</dbReference>
<evidence type="ECO:0000313" key="3">
    <source>
        <dbReference type="EMBL" id="SPB24619.1"/>
    </source>
</evidence>
<sequence>MNNKKLDSAFESLVSRQEYVVFQANDLAKAFGNLTTKQHRLLDFATSYVTKNSTFLDTYETTFSEVLKHFGLTASGSNYAYIAKSFKELYEKTNLMIQKNDSLVLARLFGNVSFDRDKGTISFDFDKYVLPYLVELKENFYAINLATLSLLKSKHSLVLMKLWQANKFGNKQSTHIKGSLEEWQQWFLGEESKAMSAGIFKRDILTRAAEELESKLHVEIELLTRKNGRKVTGYEMTIREPHHFSPMIQEDIPFDLGEDYK</sequence>
<reference evidence="3" key="1">
    <citation type="submission" date="2018-01" db="EMBL/GenBank/DDBJ databases">
        <authorList>
            <person name="Gaut B.S."/>
            <person name="Morton B.R."/>
            <person name="Clegg M.T."/>
            <person name="Duvall M.R."/>
        </authorList>
    </citation>
    <scope>NUCLEOTIDE SEQUENCE</scope>
    <source>
        <strain evidence="3">Lactococcus lactis</strain>
    </source>
</reference>
<evidence type="ECO:0000259" key="2">
    <source>
        <dbReference type="Pfam" id="PF01051"/>
    </source>
</evidence>
<dbReference type="EMBL" id="OGTW02000029">
    <property type="protein sequence ID" value="SPS11002.1"/>
    <property type="molecule type" value="Genomic_DNA"/>
</dbReference>
<dbReference type="Pfam" id="PF01051">
    <property type="entry name" value="Rep3_N"/>
    <property type="match status" value="1"/>
</dbReference>
<gene>
    <name evidence="4" type="ORF">AMHIJAGA_00935</name>
</gene>
<comment type="similarity">
    <text evidence="1">Belongs to the initiator RepB protein family.</text>
</comment>
<feature type="domain" description="Initiator Rep protein WH1" evidence="2">
    <location>
        <begin position="21"/>
        <end position="163"/>
    </location>
</feature>
<dbReference type="RefSeq" id="WP_003132705.1">
    <property type="nucleotide sequence ID" value="NZ_JAJTVI010000049.1"/>
</dbReference>
<evidence type="ECO:0000313" key="5">
    <source>
        <dbReference type="Proteomes" id="UP000279235"/>
    </source>
</evidence>
<dbReference type="GO" id="GO:0006270">
    <property type="term" value="P:DNA replication initiation"/>
    <property type="evidence" value="ECO:0007669"/>
    <property type="project" value="InterPro"/>
</dbReference>
<proteinExistence type="inferred from homology"/>
<protein>
    <recommendedName>
        <fullName evidence="2">Initiator Rep protein WH1 domain-containing protein</fullName>
    </recommendedName>
</protein>
<dbReference type="EMBL" id="OGTW01000029">
    <property type="protein sequence ID" value="SPB24619.1"/>
    <property type="molecule type" value="Genomic_DNA"/>
</dbReference>
<dbReference type="InterPro" id="IPR036388">
    <property type="entry name" value="WH-like_DNA-bd_sf"/>
</dbReference>
<dbReference type="InterPro" id="IPR000525">
    <property type="entry name" value="Initiator_Rep_WH1"/>
</dbReference>
<accession>A0A2X0R0E9</accession>
<name>A0A2X0R0E9_9LACT</name>
<evidence type="ECO:0000313" key="4">
    <source>
        <dbReference type="EMBL" id="SPS11002.1"/>
    </source>
</evidence>
<dbReference type="SUPFAM" id="SSF46785">
    <property type="entry name" value="Winged helix' DNA-binding domain"/>
    <property type="match status" value="2"/>
</dbReference>
<dbReference type="Proteomes" id="UP000279235">
    <property type="component" value="Unassembled WGS sequence"/>
</dbReference>
<reference evidence="5" key="2">
    <citation type="submission" date="2018-05" db="EMBL/GenBank/DDBJ databases">
        <authorList>
            <person name="Duru I."/>
        </authorList>
    </citation>
    <scope>NUCLEOTIDE SEQUENCE [LARGE SCALE GENOMIC DNA]</scope>
</reference>